<dbReference type="HAMAP" id="MF_01965">
    <property type="entry name" value="NADHX_dehydratase"/>
    <property type="match status" value="1"/>
</dbReference>
<feature type="binding site" evidence="17">
    <location>
        <position position="462"/>
    </location>
    <ligand>
        <name>(6S)-NADPHX</name>
        <dbReference type="ChEBI" id="CHEBI:64076"/>
    </ligand>
</feature>
<evidence type="ECO:0000259" key="20">
    <source>
        <dbReference type="PROSITE" id="PS51383"/>
    </source>
</evidence>
<dbReference type="GO" id="GO:0052856">
    <property type="term" value="F:NAD(P)HX epimerase activity"/>
    <property type="evidence" value="ECO:0007669"/>
    <property type="project" value="UniProtKB-UniRule"/>
</dbReference>
<evidence type="ECO:0000256" key="11">
    <source>
        <dbReference type="ARBA" id="ARBA00023235"/>
    </source>
</evidence>
<dbReference type="PROSITE" id="PS51383">
    <property type="entry name" value="YJEF_C_3"/>
    <property type="match status" value="1"/>
</dbReference>
<organism evidence="22 23">
    <name type="scientific">Paenibacillus thalictri</name>
    <dbReference type="NCBI Taxonomy" id="2527873"/>
    <lineage>
        <taxon>Bacteria</taxon>
        <taxon>Bacillati</taxon>
        <taxon>Bacillota</taxon>
        <taxon>Bacilli</taxon>
        <taxon>Bacillales</taxon>
        <taxon>Paenibacillaceae</taxon>
        <taxon>Paenibacillus</taxon>
    </lineage>
</organism>
<dbReference type="OrthoDB" id="9806925at2"/>
<feature type="binding site" evidence="18">
    <location>
        <position position="63"/>
    </location>
    <ligand>
        <name>K(+)</name>
        <dbReference type="ChEBI" id="CHEBI:29103"/>
    </ligand>
</feature>
<keyword evidence="6 17" id="KW-0547">Nucleotide-binding</keyword>
<dbReference type="NCBIfam" id="TIGR00196">
    <property type="entry name" value="yjeF_cterm"/>
    <property type="match status" value="1"/>
</dbReference>
<evidence type="ECO:0000259" key="21">
    <source>
        <dbReference type="PROSITE" id="PS51385"/>
    </source>
</evidence>
<dbReference type="Proteomes" id="UP000293142">
    <property type="component" value="Unassembled WGS sequence"/>
</dbReference>
<dbReference type="Pfam" id="PF01256">
    <property type="entry name" value="Carb_kinase"/>
    <property type="match status" value="1"/>
</dbReference>
<name>A0A4Q9DKP4_9BACL</name>
<keyword evidence="11 18" id="KW-0413">Isomerase</keyword>
<dbReference type="PIRSF" id="PIRSF017184">
    <property type="entry name" value="Nnr"/>
    <property type="match status" value="1"/>
</dbReference>
<dbReference type="GO" id="GO:0046872">
    <property type="term" value="F:metal ion binding"/>
    <property type="evidence" value="ECO:0007669"/>
    <property type="project" value="UniProtKB-UniRule"/>
</dbReference>
<evidence type="ECO:0000256" key="8">
    <source>
        <dbReference type="ARBA" id="ARBA00022857"/>
    </source>
</evidence>
<dbReference type="PROSITE" id="PS51385">
    <property type="entry name" value="YJEF_N"/>
    <property type="match status" value="1"/>
</dbReference>
<comment type="similarity">
    <text evidence="17">Belongs to the NnrD/CARKD family.</text>
</comment>
<dbReference type="GO" id="GO:0110051">
    <property type="term" value="P:metabolite repair"/>
    <property type="evidence" value="ECO:0007669"/>
    <property type="project" value="TreeGrafter"/>
</dbReference>
<feature type="binding site" evidence="18">
    <location>
        <position position="162"/>
    </location>
    <ligand>
        <name>(6S)-NADPHX</name>
        <dbReference type="ChEBI" id="CHEBI:64076"/>
    </ligand>
</feature>
<feature type="binding site" evidence="17">
    <location>
        <begin position="432"/>
        <end position="436"/>
    </location>
    <ligand>
        <name>AMP</name>
        <dbReference type="ChEBI" id="CHEBI:456215"/>
    </ligand>
</feature>
<feature type="binding site" evidence="18">
    <location>
        <position position="129"/>
    </location>
    <ligand>
        <name>K(+)</name>
        <dbReference type="ChEBI" id="CHEBI:29103"/>
    </ligand>
</feature>
<gene>
    <name evidence="18" type="primary">nnrE</name>
    <name evidence="17" type="synonym">nnrD</name>
    <name evidence="22" type="ORF">EYB31_25195</name>
</gene>
<evidence type="ECO:0000256" key="7">
    <source>
        <dbReference type="ARBA" id="ARBA00022840"/>
    </source>
</evidence>
<evidence type="ECO:0000256" key="1">
    <source>
        <dbReference type="ARBA" id="ARBA00000013"/>
    </source>
</evidence>
<evidence type="ECO:0000256" key="13">
    <source>
        <dbReference type="ARBA" id="ARBA00023268"/>
    </source>
</evidence>
<dbReference type="InterPro" id="IPR004443">
    <property type="entry name" value="YjeF_N_dom"/>
</dbReference>
<comment type="catalytic activity">
    <reaction evidence="2 18 19">
        <text>(6R)-NADPHX = (6S)-NADPHX</text>
        <dbReference type="Rhea" id="RHEA:32227"/>
        <dbReference type="ChEBI" id="CHEBI:64076"/>
        <dbReference type="ChEBI" id="CHEBI:64077"/>
        <dbReference type="EC" id="5.1.99.6"/>
    </reaction>
</comment>
<dbReference type="Pfam" id="PF03853">
    <property type="entry name" value="YjeF_N"/>
    <property type="match status" value="1"/>
</dbReference>
<evidence type="ECO:0000256" key="18">
    <source>
        <dbReference type="HAMAP-Rule" id="MF_01966"/>
    </source>
</evidence>
<keyword evidence="23" id="KW-1185">Reference proteome</keyword>
<keyword evidence="9 18" id="KW-0630">Potassium</keyword>
<dbReference type="GO" id="GO:0052855">
    <property type="term" value="F:ADP-dependent NAD(P)H-hydrate dehydratase activity"/>
    <property type="evidence" value="ECO:0007669"/>
    <property type="project" value="UniProtKB-UniRule"/>
</dbReference>
<comment type="subunit">
    <text evidence="17">Homotetramer.</text>
</comment>
<comment type="similarity">
    <text evidence="4 19">In the C-terminal section; belongs to the NnrD/CARKD family.</text>
</comment>
<keyword evidence="7 17" id="KW-0067">ATP-binding</keyword>
<evidence type="ECO:0000256" key="19">
    <source>
        <dbReference type="PIRNR" id="PIRNR017184"/>
    </source>
</evidence>
<evidence type="ECO:0000256" key="5">
    <source>
        <dbReference type="ARBA" id="ARBA00022723"/>
    </source>
</evidence>
<dbReference type="InterPro" id="IPR000631">
    <property type="entry name" value="CARKD"/>
</dbReference>
<keyword evidence="8 17" id="KW-0521">NADP</keyword>
<evidence type="ECO:0000256" key="14">
    <source>
        <dbReference type="ARBA" id="ARBA00025153"/>
    </source>
</evidence>
<comment type="function">
    <text evidence="17">Catalyzes the dehydration of the S-form of NAD(P)HX at the expense of ADP, which is converted to AMP. Together with NAD(P)HX epimerase, which catalyzes the epimerization of the S- and R-forms, the enzyme allows the repair of both epimers of NAD(P)HX, a damaged form of NAD(P)H that is a result of enzymatic or heat-dependent hydration.</text>
</comment>
<feature type="binding site" evidence="18">
    <location>
        <begin position="133"/>
        <end position="139"/>
    </location>
    <ligand>
        <name>(6S)-NADPHX</name>
        <dbReference type="ChEBI" id="CHEBI:64076"/>
    </ligand>
</feature>
<feature type="binding site" evidence="18">
    <location>
        <position position="165"/>
    </location>
    <ligand>
        <name>K(+)</name>
        <dbReference type="ChEBI" id="CHEBI:29103"/>
    </ligand>
</feature>
<keyword evidence="10 17" id="KW-0520">NAD</keyword>
<comment type="catalytic activity">
    <reaction evidence="1 18 19">
        <text>(6R)-NADHX = (6S)-NADHX</text>
        <dbReference type="Rhea" id="RHEA:32215"/>
        <dbReference type="ChEBI" id="CHEBI:64074"/>
        <dbReference type="ChEBI" id="CHEBI:64075"/>
        <dbReference type="EC" id="5.1.99.6"/>
    </reaction>
</comment>
<feature type="binding site" evidence="17">
    <location>
        <position position="395"/>
    </location>
    <ligand>
        <name>(6S)-NADPHX</name>
        <dbReference type="ChEBI" id="CHEBI:64076"/>
    </ligand>
</feature>
<sequence>MYIVNSQEMREIDTAAIERIGIPALVLMENAGRAVAEEAMALAAQAAGSLSKRWIVLAGKGNNGADGVVAARHLAEAGYDADVIYADDPAKLRGEAAVQRDIAQRLGLSAAAYGGKGTIEWSRYGGIIDALLGTGSKGGPRGAYAELIREANESGLPIVAADIPSGVDADTGATYDPCIQAASTVALAFVKRGLTQYPGAAAAGRVTVRPIGIPASLAGQIGVTTYTLDKLSLRVKLDADALADRSADTHKGTYGHVLIAAGSQAMSGAGLLCAQAALRGGSGLVTWAVPERIHERLIGHFPEAIIVGLPDQSTGSWGGVTPGEIARLAAGKSALVLGPGFGRWRGDAAWLREVWALADERVPLLLDADALNMIADAADFAAWPRRSGGVVLTPHPGEMSRLLGMSTAEVQRDRIGHARAYAERHGVTLVLKGARTVVATPSGDVYVNGNGNAGMATAGAGDVLAGLIGSLLAQGRNAVQAAALGVWLHGAAGDRAAANRHSPASLIASDIVDQL</sequence>
<feature type="domain" description="YjeF N-terminal" evidence="21">
    <location>
        <begin position="9"/>
        <end position="219"/>
    </location>
</feature>
<keyword evidence="12 17" id="KW-0456">Lyase</keyword>
<feature type="binding site" evidence="18">
    <location>
        <position position="144"/>
    </location>
    <ligand>
        <name>(6S)-NADPHX</name>
        <dbReference type="ChEBI" id="CHEBI:64076"/>
    </ligand>
</feature>
<evidence type="ECO:0000256" key="6">
    <source>
        <dbReference type="ARBA" id="ARBA00022741"/>
    </source>
</evidence>
<comment type="cofactor">
    <cofactor evidence="18 19">
        <name>K(+)</name>
        <dbReference type="ChEBI" id="CHEBI:29103"/>
    </cofactor>
    <text evidence="18 19">Binds 1 potassium ion per subunit.</text>
</comment>
<dbReference type="EMBL" id="SIRE01000019">
    <property type="protein sequence ID" value="TBL74616.1"/>
    <property type="molecule type" value="Genomic_DNA"/>
</dbReference>
<evidence type="ECO:0000313" key="23">
    <source>
        <dbReference type="Proteomes" id="UP000293142"/>
    </source>
</evidence>
<feature type="binding site" evidence="17">
    <location>
        <position position="461"/>
    </location>
    <ligand>
        <name>AMP</name>
        <dbReference type="ChEBI" id="CHEBI:456215"/>
    </ligand>
</feature>
<dbReference type="RefSeq" id="WP_131016201.1">
    <property type="nucleotide sequence ID" value="NZ_SIRE01000019.1"/>
</dbReference>
<comment type="catalytic activity">
    <reaction evidence="15 17 19">
        <text>(6S)-NADHX + ADP = AMP + phosphate + NADH + H(+)</text>
        <dbReference type="Rhea" id="RHEA:32223"/>
        <dbReference type="ChEBI" id="CHEBI:15378"/>
        <dbReference type="ChEBI" id="CHEBI:43474"/>
        <dbReference type="ChEBI" id="CHEBI:57945"/>
        <dbReference type="ChEBI" id="CHEBI:64074"/>
        <dbReference type="ChEBI" id="CHEBI:456215"/>
        <dbReference type="ChEBI" id="CHEBI:456216"/>
        <dbReference type="EC" id="4.2.1.136"/>
    </reaction>
</comment>
<comment type="cofactor">
    <cofactor evidence="17">
        <name>Mg(2+)</name>
        <dbReference type="ChEBI" id="CHEBI:18420"/>
    </cofactor>
</comment>
<dbReference type="Gene3D" id="3.40.50.10260">
    <property type="entry name" value="YjeF N-terminal domain"/>
    <property type="match status" value="1"/>
</dbReference>
<dbReference type="PANTHER" id="PTHR12592:SF0">
    <property type="entry name" value="ATP-DEPENDENT (S)-NAD(P)H-HYDRATE DEHYDRATASE"/>
    <property type="match status" value="1"/>
</dbReference>
<feature type="binding site" evidence="18">
    <location>
        <begin position="62"/>
        <end position="66"/>
    </location>
    <ligand>
        <name>(6S)-NADPHX</name>
        <dbReference type="ChEBI" id="CHEBI:64076"/>
    </ligand>
</feature>
<dbReference type="Gene3D" id="3.40.1190.20">
    <property type="match status" value="1"/>
</dbReference>
<evidence type="ECO:0000256" key="3">
    <source>
        <dbReference type="ARBA" id="ARBA00006001"/>
    </source>
</evidence>
<evidence type="ECO:0000256" key="12">
    <source>
        <dbReference type="ARBA" id="ARBA00023239"/>
    </source>
</evidence>
<keyword evidence="13" id="KW-0511">Multifunctional enzyme</keyword>
<accession>A0A4Q9DKP4</accession>
<evidence type="ECO:0000313" key="22">
    <source>
        <dbReference type="EMBL" id="TBL74616.1"/>
    </source>
</evidence>
<evidence type="ECO:0000256" key="2">
    <source>
        <dbReference type="ARBA" id="ARBA00000909"/>
    </source>
</evidence>
<dbReference type="GO" id="GO:0046496">
    <property type="term" value="P:nicotinamide nucleotide metabolic process"/>
    <property type="evidence" value="ECO:0007669"/>
    <property type="project" value="UniProtKB-UniRule"/>
</dbReference>
<feature type="domain" description="YjeF C-terminal" evidence="20">
    <location>
        <begin position="234"/>
        <end position="515"/>
    </location>
</feature>
<keyword evidence="5 18" id="KW-0479">Metal-binding</keyword>
<dbReference type="SUPFAM" id="SSF53613">
    <property type="entry name" value="Ribokinase-like"/>
    <property type="match status" value="1"/>
</dbReference>
<comment type="function">
    <text evidence="14 19">Bifunctional enzyme that catalyzes the epimerization of the S- and R-forms of NAD(P)HX and the dehydration of the S-form of NAD(P)HX at the expense of ADP, which is converted to AMP. This allows the repair of both epimers of NAD(P)HX, a damaged form of NAD(P)H that is a result of enzymatic or heat-dependent hydration.</text>
</comment>
<proteinExistence type="inferred from homology"/>
<evidence type="ECO:0000256" key="16">
    <source>
        <dbReference type="ARBA" id="ARBA00049209"/>
    </source>
</evidence>
<dbReference type="NCBIfam" id="TIGR00197">
    <property type="entry name" value="yjeF_nterm"/>
    <property type="match status" value="1"/>
</dbReference>
<evidence type="ECO:0000256" key="4">
    <source>
        <dbReference type="ARBA" id="ARBA00009524"/>
    </source>
</evidence>
<dbReference type="InterPro" id="IPR029056">
    <property type="entry name" value="Ribokinase-like"/>
</dbReference>
<dbReference type="AlphaFoldDB" id="A0A4Q9DKP4"/>
<comment type="similarity">
    <text evidence="3 19">In the N-terminal section; belongs to the NnrE/AIBP family.</text>
</comment>
<feature type="binding site" evidence="17">
    <location>
        <position position="269"/>
    </location>
    <ligand>
        <name>(6S)-NADPHX</name>
        <dbReference type="ChEBI" id="CHEBI:64076"/>
    </ligand>
</feature>
<dbReference type="HAMAP" id="MF_01966">
    <property type="entry name" value="NADHX_epimerase"/>
    <property type="match status" value="1"/>
</dbReference>
<comment type="similarity">
    <text evidence="18">Belongs to the NnrE/AIBP family.</text>
</comment>
<reference evidence="22 23" key="1">
    <citation type="submission" date="2019-02" db="EMBL/GenBank/DDBJ databases">
        <title>Paenibacillus sp. nov., isolated from surface-sterilized tissue of Thalictrum simplex L.</title>
        <authorList>
            <person name="Tuo L."/>
        </authorList>
    </citation>
    <scope>NUCLEOTIDE SEQUENCE [LARGE SCALE GENOMIC DNA]</scope>
    <source>
        <strain evidence="22 23">N2SHLJ1</strain>
    </source>
</reference>
<comment type="caution">
    <text evidence="22">The sequence shown here is derived from an EMBL/GenBank/DDBJ whole genome shotgun (WGS) entry which is preliminary data.</text>
</comment>
<dbReference type="SUPFAM" id="SSF64153">
    <property type="entry name" value="YjeF N-terminal domain-like"/>
    <property type="match status" value="1"/>
</dbReference>
<dbReference type="InterPro" id="IPR030677">
    <property type="entry name" value="Nnr"/>
</dbReference>
<protein>
    <recommendedName>
        <fullName evidence="19">Bifunctional NAD(P)H-hydrate repair enzyme</fullName>
    </recommendedName>
    <alternativeName>
        <fullName evidence="19">Nicotinamide nucleotide repair protein</fullName>
    </alternativeName>
    <domain>
        <recommendedName>
            <fullName evidence="19">ADP-dependent (S)-NAD(P)H-hydrate dehydratase</fullName>
            <ecNumber evidence="19">4.2.1.136</ecNumber>
        </recommendedName>
        <alternativeName>
            <fullName evidence="19">ADP-dependent NAD(P)HX dehydratase</fullName>
        </alternativeName>
    </domain>
    <domain>
        <recommendedName>
            <fullName evidence="19">NAD(P)H-hydrate epimerase</fullName>
            <ecNumber evidence="19">5.1.99.6</ecNumber>
        </recommendedName>
    </domain>
</protein>
<evidence type="ECO:0000256" key="10">
    <source>
        <dbReference type="ARBA" id="ARBA00023027"/>
    </source>
</evidence>
<feature type="binding site" evidence="17">
    <location>
        <position position="340"/>
    </location>
    <ligand>
        <name>(6S)-NADPHX</name>
        <dbReference type="ChEBI" id="CHEBI:64076"/>
    </ligand>
</feature>
<dbReference type="PROSITE" id="PS01050">
    <property type="entry name" value="YJEF_C_2"/>
    <property type="match status" value="1"/>
</dbReference>
<dbReference type="InterPro" id="IPR017953">
    <property type="entry name" value="Carbohydrate_kinase_pred_CS"/>
</dbReference>
<dbReference type="GO" id="GO:0005524">
    <property type="term" value="F:ATP binding"/>
    <property type="evidence" value="ECO:0007669"/>
    <property type="project" value="UniProtKB-UniRule"/>
</dbReference>
<dbReference type="EC" id="4.2.1.136" evidence="19"/>
<dbReference type="EC" id="5.1.99.6" evidence="19"/>
<dbReference type="PANTHER" id="PTHR12592">
    <property type="entry name" value="ATP-DEPENDENT (S)-NAD(P)H-HYDRATE DEHYDRATASE FAMILY MEMBER"/>
    <property type="match status" value="1"/>
</dbReference>
<dbReference type="InterPro" id="IPR036652">
    <property type="entry name" value="YjeF_N_dom_sf"/>
</dbReference>
<evidence type="ECO:0000256" key="17">
    <source>
        <dbReference type="HAMAP-Rule" id="MF_01965"/>
    </source>
</evidence>
<comment type="function">
    <text evidence="18">Catalyzes the epimerization of the S- and R-forms of NAD(P)HX, a damaged form of NAD(P)H that is a result of enzymatic or heat-dependent hydration. This is a prerequisite for the S-specific NAD(P)H-hydrate dehydratase to allow the repair of both epimers of NAD(P)HX.</text>
</comment>
<dbReference type="CDD" id="cd01171">
    <property type="entry name" value="YXKO-related"/>
    <property type="match status" value="1"/>
</dbReference>
<evidence type="ECO:0000256" key="9">
    <source>
        <dbReference type="ARBA" id="ARBA00022958"/>
    </source>
</evidence>
<evidence type="ECO:0000256" key="15">
    <source>
        <dbReference type="ARBA" id="ARBA00048238"/>
    </source>
</evidence>
<comment type="catalytic activity">
    <reaction evidence="16 17 19">
        <text>(6S)-NADPHX + ADP = AMP + phosphate + NADPH + H(+)</text>
        <dbReference type="Rhea" id="RHEA:32235"/>
        <dbReference type="ChEBI" id="CHEBI:15378"/>
        <dbReference type="ChEBI" id="CHEBI:43474"/>
        <dbReference type="ChEBI" id="CHEBI:57783"/>
        <dbReference type="ChEBI" id="CHEBI:64076"/>
        <dbReference type="ChEBI" id="CHEBI:456215"/>
        <dbReference type="ChEBI" id="CHEBI:456216"/>
        <dbReference type="EC" id="4.2.1.136"/>
    </reaction>
</comment>